<dbReference type="InterPro" id="IPR036116">
    <property type="entry name" value="FN3_sf"/>
</dbReference>
<dbReference type="AlphaFoldDB" id="A0A0F5I5M2"/>
<organism evidence="1 2">
    <name type="scientific">Bacillus thermotolerans</name>
    <name type="common">Quasibacillus thermotolerans</name>
    <dbReference type="NCBI Taxonomy" id="1221996"/>
    <lineage>
        <taxon>Bacteria</taxon>
        <taxon>Bacillati</taxon>
        <taxon>Bacillota</taxon>
        <taxon>Bacilli</taxon>
        <taxon>Bacillales</taxon>
        <taxon>Bacillaceae</taxon>
        <taxon>Bacillus</taxon>
    </lineage>
</organism>
<sequence length="429" mass="49329">MNNRTIAAALTAVGAGAAWMMWKRQGKRKEVQMTSNIVDSIEQKTDEITFLLSEKNRNYRVYRDDQLIYSGAHSRITDQSLTPATSYLYTIERTDASGRMLDIIQVQTSTLPEERNERNVLQNLVITAAAGNSLIMLEWEPIEGVEEYIVYRNGKKMARITDCFLIDPSIRHDKTYTYLIKARRPLMLSERSNSEERFAAAGVFGFFKKGASEKEAAMEEFRIVKQFPPIEKLLRPEEKKAKENGWMLRYTTFLTNKWLKNPNFLSKYRYFAGDNRGFDPEAASYRTRADVTIRFAEDGLDVNLSSDIGTTKAYGWSKKFKEEGRASSDGIQMEETDRSDEKVSFRLSHAVGNPLMVTAPPVDYEVCASFYKRGHYDMTGTHDQSPHHEVYVKREGSDNWIPIHQARSKGLEWMAAPMADQFWRVSNFK</sequence>
<keyword evidence="2" id="KW-1185">Reference proteome</keyword>
<proteinExistence type="predicted"/>
<evidence type="ECO:0000313" key="1">
    <source>
        <dbReference type="EMBL" id="KKB40836.1"/>
    </source>
</evidence>
<dbReference type="Pfam" id="PF11579">
    <property type="entry name" value="DUF3238"/>
    <property type="match status" value="1"/>
</dbReference>
<protein>
    <recommendedName>
        <fullName evidence="3">DUF3238 domain-containing protein</fullName>
    </recommendedName>
</protein>
<accession>A0A0F5I5M2</accession>
<dbReference type="RefSeq" id="WP_040048023.1">
    <property type="nucleotide sequence ID" value="NZ_JWIR02000026.1"/>
</dbReference>
<evidence type="ECO:0008006" key="3">
    <source>
        <dbReference type="Google" id="ProtNLM"/>
    </source>
</evidence>
<dbReference type="InterPro" id="IPR021631">
    <property type="entry name" value="DUF3238"/>
</dbReference>
<dbReference type="STRING" id="1221996.QY95_01148"/>
<dbReference type="SUPFAM" id="SSF49265">
    <property type="entry name" value="Fibronectin type III"/>
    <property type="match status" value="1"/>
</dbReference>
<name>A0A0F5I5M2_BACTR</name>
<dbReference type="Proteomes" id="UP000031563">
    <property type="component" value="Unassembled WGS sequence"/>
</dbReference>
<dbReference type="OrthoDB" id="2444319at2"/>
<comment type="caution">
    <text evidence="1">The sequence shown here is derived from an EMBL/GenBank/DDBJ whole genome shotgun (WGS) entry which is preliminary data.</text>
</comment>
<dbReference type="EMBL" id="JWIR02000026">
    <property type="protein sequence ID" value="KKB40836.1"/>
    <property type="molecule type" value="Genomic_DNA"/>
</dbReference>
<reference evidence="1" key="1">
    <citation type="submission" date="2015-02" db="EMBL/GenBank/DDBJ databases">
        <title>Genome Assembly of Bacillaceae bacterium MTCC 8252.</title>
        <authorList>
            <person name="Verma A."/>
            <person name="Khatri I."/>
            <person name="Mual P."/>
            <person name="Subramanian S."/>
            <person name="Krishnamurthi S."/>
        </authorList>
    </citation>
    <scope>NUCLEOTIDE SEQUENCE [LARGE SCALE GENOMIC DNA]</scope>
    <source>
        <strain evidence="1">MTCC 8252</strain>
    </source>
</reference>
<gene>
    <name evidence="1" type="ORF">QY95_01148</name>
</gene>
<evidence type="ECO:0000313" key="2">
    <source>
        <dbReference type="Proteomes" id="UP000031563"/>
    </source>
</evidence>